<protein>
    <submittedName>
        <fullName evidence="1">Uncharacterized protein</fullName>
    </submittedName>
</protein>
<proteinExistence type="predicted"/>
<dbReference type="Proteomes" id="UP000616151">
    <property type="component" value="Unassembled WGS sequence"/>
</dbReference>
<gene>
    <name evidence="1" type="ORF">JHL16_13740</name>
</gene>
<dbReference type="EMBL" id="JAENHL010000007">
    <property type="protein sequence ID" value="MBK1867413.1"/>
    <property type="molecule type" value="Genomic_DNA"/>
</dbReference>
<name>A0ACC5R4Y8_9HYPH</name>
<organism evidence="1 2">
    <name type="scientific">Taklimakanibacter albus</name>
    <dbReference type="NCBI Taxonomy" id="2800327"/>
    <lineage>
        <taxon>Bacteria</taxon>
        <taxon>Pseudomonadati</taxon>
        <taxon>Pseudomonadota</taxon>
        <taxon>Alphaproteobacteria</taxon>
        <taxon>Hyphomicrobiales</taxon>
        <taxon>Aestuariivirgaceae</taxon>
        <taxon>Taklimakanibacter</taxon>
    </lineage>
</organism>
<accession>A0ACC5R4Y8</accession>
<comment type="caution">
    <text evidence="1">The sequence shown here is derived from an EMBL/GenBank/DDBJ whole genome shotgun (WGS) entry which is preliminary data.</text>
</comment>
<evidence type="ECO:0000313" key="1">
    <source>
        <dbReference type="EMBL" id="MBK1867413.1"/>
    </source>
</evidence>
<evidence type="ECO:0000313" key="2">
    <source>
        <dbReference type="Proteomes" id="UP000616151"/>
    </source>
</evidence>
<keyword evidence="2" id="KW-1185">Reference proteome</keyword>
<reference evidence="1" key="1">
    <citation type="submission" date="2021-01" db="EMBL/GenBank/DDBJ databases">
        <authorList>
            <person name="Sun Q."/>
        </authorList>
    </citation>
    <scope>NUCLEOTIDE SEQUENCE</scope>
    <source>
        <strain evidence="1">YIM B02566</strain>
    </source>
</reference>
<sequence length="162" mass="17710">MRRRALLVCLVLLAGCTTKTLPDGFSGPTASVRDSYGNFVKGGFFRHEKVDLFIMREMDGKYIDNAMLATYRASFKSSLGFALKPQAHERRIPVRPMTITLAVVTQYAAGGQYGGSREPETLTTRKIKFNPVAGEKYVVKGRTEGGVASVWLETAGGKIVGE</sequence>